<reference evidence="1" key="1">
    <citation type="submission" date="2022-10" db="EMBL/GenBank/DDBJ databases">
        <title>The complete genomes of actinobacterial strains from the NBC collection.</title>
        <authorList>
            <person name="Joergensen T.S."/>
            <person name="Alvarez Arevalo M."/>
            <person name="Sterndorff E.B."/>
            <person name="Faurdal D."/>
            <person name="Vuksanovic O."/>
            <person name="Mourched A.-S."/>
            <person name="Charusanti P."/>
            <person name="Shaw S."/>
            <person name="Blin K."/>
            <person name="Weber T."/>
        </authorList>
    </citation>
    <scope>NUCLEOTIDE SEQUENCE</scope>
    <source>
        <strain evidence="1">NBC_01482</strain>
    </source>
</reference>
<organism evidence="1 2">
    <name type="scientific">Nocardia vinacea</name>
    <dbReference type="NCBI Taxonomy" id="96468"/>
    <lineage>
        <taxon>Bacteria</taxon>
        <taxon>Bacillati</taxon>
        <taxon>Actinomycetota</taxon>
        <taxon>Actinomycetes</taxon>
        <taxon>Mycobacteriales</taxon>
        <taxon>Nocardiaceae</taxon>
        <taxon>Nocardia</taxon>
    </lineage>
</organism>
<proteinExistence type="predicted"/>
<evidence type="ECO:0000313" key="1">
    <source>
        <dbReference type="EMBL" id="WUV48930.1"/>
    </source>
</evidence>
<name>A0ABZ1Z069_9NOCA</name>
<keyword evidence="2" id="KW-1185">Reference proteome</keyword>
<accession>A0ABZ1Z069</accession>
<dbReference type="Proteomes" id="UP001432062">
    <property type="component" value="Chromosome"/>
</dbReference>
<sequence length="250" mass="27190">MVVDVATELRRLEKQRCTGVLCAGDGAFHLADGAITAADCLRTTDLERLAIAAGVATAAEWQRAVSGDPGRVPVLPRLETLALLSVFDAAYFLLATPVVPEFRSAPPHWLAPVCQIPPRVLLHECARRGDPEAEPWPAELVDRAPVVPVRRVRRRRVALSGGQTEVLAAADSRRSITGIARDLGRTSYGALVAVRELTAAGLIEPPDLGTEPRQFLPRRVRRAPVAHPQSWEPVDRDVLIRLRAALEELA</sequence>
<dbReference type="EMBL" id="CP109441">
    <property type="protein sequence ID" value="WUV48930.1"/>
    <property type="molecule type" value="Genomic_DNA"/>
</dbReference>
<evidence type="ECO:0008006" key="3">
    <source>
        <dbReference type="Google" id="ProtNLM"/>
    </source>
</evidence>
<protein>
    <recommendedName>
        <fullName evidence="3">MarR family transcriptional regulator</fullName>
    </recommendedName>
</protein>
<evidence type="ECO:0000313" key="2">
    <source>
        <dbReference type="Proteomes" id="UP001432062"/>
    </source>
</evidence>
<gene>
    <name evidence="1" type="ORF">OG563_12455</name>
</gene>
<dbReference type="RefSeq" id="WP_329413369.1">
    <property type="nucleotide sequence ID" value="NZ_CP109441.1"/>
</dbReference>